<feature type="transmembrane region" description="Helical" evidence="7">
    <location>
        <begin position="187"/>
        <end position="204"/>
    </location>
</feature>
<evidence type="ECO:0000256" key="4">
    <source>
        <dbReference type="ARBA" id="ARBA00022692"/>
    </source>
</evidence>
<keyword evidence="9" id="KW-0449">Lipoprotein</keyword>
<keyword evidence="10" id="KW-1185">Reference proteome</keyword>
<feature type="transmembrane region" description="Helical" evidence="7">
    <location>
        <begin position="20"/>
        <end position="40"/>
    </location>
</feature>
<organism evidence="9 10">
    <name type="scientific">Glaciihabitans arcticus</name>
    <dbReference type="NCBI Taxonomy" id="2668039"/>
    <lineage>
        <taxon>Bacteria</taxon>
        <taxon>Bacillati</taxon>
        <taxon>Actinomycetota</taxon>
        <taxon>Actinomycetes</taxon>
        <taxon>Micrococcales</taxon>
        <taxon>Microbacteriaceae</taxon>
        <taxon>Glaciihabitans</taxon>
    </lineage>
</organism>
<feature type="transmembrane region" description="Helical" evidence="7">
    <location>
        <begin position="216"/>
        <end position="235"/>
    </location>
</feature>
<comment type="subcellular location">
    <subcellularLocation>
        <location evidence="7">Cell membrane</location>
        <topology evidence="7">Multi-pass membrane protein</topology>
    </subcellularLocation>
</comment>
<dbReference type="AlphaFoldDB" id="A0A4Q9GY26"/>
<feature type="compositionally biased region" description="Low complexity" evidence="8">
    <location>
        <begin position="303"/>
        <end position="328"/>
    </location>
</feature>
<comment type="similarity">
    <text evidence="1 7">Belongs to the Lgt family.</text>
</comment>
<keyword evidence="5 7" id="KW-1133">Transmembrane helix</keyword>
<dbReference type="GO" id="GO:0005886">
    <property type="term" value="C:plasma membrane"/>
    <property type="evidence" value="ECO:0007669"/>
    <property type="project" value="UniProtKB-SubCell"/>
</dbReference>
<feature type="transmembrane region" description="Helical" evidence="7">
    <location>
        <begin position="241"/>
        <end position="264"/>
    </location>
</feature>
<accession>A0A4Q9GY26</accession>
<reference evidence="10" key="1">
    <citation type="submission" date="2019-02" db="EMBL/GenBank/DDBJ databases">
        <title>Glaciihabitans arcticus sp. nov., a psychrotolerant bacterium isolated from polar soil.</title>
        <authorList>
            <person name="Dahal R.H."/>
        </authorList>
    </citation>
    <scope>NUCLEOTIDE SEQUENCE [LARGE SCALE GENOMIC DNA]</scope>
    <source>
        <strain evidence="10">RP-3-7</strain>
    </source>
</reference>
<keyword evidence="9" id="KW-0328">Glycosyltransferase</keyword>
<dbReference type="PANTHER" id="PTHR30589:SF0">
    <property type="entry name" value="PHOSPHATIDYLGLYCEROL--PROLIPOPROTEIN DIACYLGLYCERYL TRANSFERASE"/>
    <property type="match status" value="1"/>
</dbReference>
<evidence type="ECO:0000256" key="1">
    <source>
        <dbReference type="ARBA" id="ARBA00007150"/>
    </source>
</evidence>
<evidence type="ECO:0000256" key="5">
    <source>
        <dbReference type="ARBA" id="ARBA00022989"/>
    </source>
</evidence>
<dbReference type="UniPathway" id="UPA00664"/>
<dbReference type="EC" id="2.5.1.145" evidence="7"/>
<dbReference type="Proteomes" id="UP000294194">
    <property type="component" value="Unassembled WGS sequence"/>
</dbReference>
<comment type="function">
    <text evidence="7">Catalyzes the transfer of the diacylglyceryl group from phosphatidylglycerol to the sulfhydryl group of the N-terminal cysteine of a prolipoprotein, the first step in the formation of mature lipoproteins.</text>
</comment>
<dbReference type="InterPro" id="IPR001640">
    <property type="entry name" value="Lgt"/>
</dbReference>
<evidence type="ECO:0000256" key="6">
    <source>
        <dbReference type="ARBA" id="ARBA00023136"/>
    </source>
</evidence>
<keyword evidence="4 7" id="KW-0812">Transmembrane</keyword>
<dbReference type="PROSITE" id="PS01311">
    <property type="entry name" value="LGT"/>
    <property type="match status" value="1"/>
</dbReference>
<proteinExistence type="inferred from homology"/>
<dbReference type="EMBL" id="SISG01000001">
    <property type="protein sequence ID" value="TBN58528.1"/>
    <property type="molecule type" value="Genomic_DNA"/>
</dbReference>
<comment type="pathway">
    <text evidence="7">Protein modification; lipoprotein biosynthesis (diacylglyceryl transfer).</text>
</comment>
<dbReference type="NCBIfam" id="TIGR00544">
    <property type="entry name" value="lgt"/>
    <property type="match status" value="1"/>
</dbReference>
<dbReference type="Pfam" id="PF01790">
    <property type="entry name" value="LGT"/>
    <property type="match status" value="1"/>
</dbReference>
<evidence type="ECO:0000256" key="3">
    <source>
        <dbReference type="ARBA" id="ARBA00022679"/>
    </source>
</evidence>
<dbReference type="PANTHER" id="PTHR30589">
    <property type="entry name" value="PROLIPOPROTEIN DIACYLGLYCERYL TRANSFERASE"/>
    <property type="match status" value="1"/>
</dbReference>
<feature type="transmembrane region" description="Helical" evidence="7">
    <location>
        <begin position="52"/>
        <end position="72"/>
    </location>
</feature>
<comment type="catalytic activity">
    <reaction evidence="7">
        <text>L-cysteinyl-[prolipoprotein] + a 1,2-diacyl-sn-glycero-3-phospho-(1'-sn-glycerol) = an S-1,2-diacyl-sn-glyceryl-L-cysteinyl-[prolipoprotein] + sn-glycerol 1-phosphate + H(+)</text>
        <dbReference type="Rhea" id="RHEA:56712"/>
        <dbReference type="Rhea" id="RHEA-COMP:14679"/>
        <dbReference type="Rhea" id="RHEA-COMP:14680"/>
        <dbReference type="ChEBI" id="CHEBI:15378"/>
        <dbReference type="ChEBI" id="CHEBI:29950"/>
        <dbReference type="ChEBI" id="CHEBI:57685"/>
        <dbReference type="ChEBI" id="CHEBI:64716"/>
        <dbReference type="ChEBI" id="CHEBI:140658"/>
        <dbReference type="EC" id="2.5.1.145"/>
    </reaction>
</comment>
<sequence length="328" mass="35838">MPLGEWLHGVFAFIPESYALNIRTYAICILIGIVVAGVMTHRRLTNRGAEPGIMLDIIIWAIPLGIVGARIFHVLTHPNDYFGEGINPLSVFYVWEGGIAIFGALIGGAIGAWIGCWRTGIRFWTFADAVAPGLLLAQAFGRFGNWFNHELFGLPVSSDFPLGLEIESSNIAYPPGLPEGTLFQPTFLYEVVWNSIGVVVILLAERAFRLQWGKTLAVYLIWYGLGRTVFESIRIDPSEYFIGLRVNVWAALIAIALGIAIIYVQSKRHPGTEPSPYVTGREWVPIATGVDSEETYSDTGNVAETTSEELTSTSATSGAASSEKVTKP</sequence>
<dbReference type="HAMAP" id="MF_01147">
    <property type="entry name" value="Lgt"/>
    <property type="match status" value="1"/>
</dbReference>
<dbReference type="GO" id="GO:0008961">
    <property type="term" value="F:phosphatidylglycerol-prolipoprotein diacylglyceryl transferase activity"/>
    <property type="evidence" value="ECO:0007669"/>
    <property type="project" value="UniProtKB-UniRule"/>
</dbReference>
<dbReference type="GO" id="GO:0042158">
    <property type="term" value="P:lipoprotein biosynthetic process"/>
    <property type="evidence" value="ECO:0007669"/>
    <property type="project" value="UniProtKB-UniRule"/>
</dbReference>
<protein>
    <recommendedName>
        <fullName evidence="7">Phosphatidylglycerol--prolipoprotein diacylglyceryl transferase</fullName>
        <ecNumber evidence="7">2.5.1.145</ecNumber>
    </recommendedName>
</protein>
<feature type="region of interest" description="Disordered" evidence="8">
    <location>
        <begin position="290"/>
        <end position="328"/>
    </location>
</feature>
<comment type="caution">
    <text evidence="9">The sequence shown here is derived from an EMBL/GenBank/DDBJ whole genome shotgun (WGS) entry which is preliminary data.</text>
</comment>
<evidence type="ECO:0000313" key="10">
    <source>
        <dbReference type="Proteomes" id="UP000294194"/>
    </source>
</evidence>
<feature type="transmembrane region" description="Helical" evidence="7">
    <location>
        <begin position="123"/>
        <end position="141"/>
    </location>
</feature>
<keyword evidence="2 7" id="KW-1003">Cell membrane</keyword>
<feature type="binding site" evidence="7">
    <location>
        <position position="142"/>
    </location>
    <ligand>
        <name>a 1,2-diacyl-sn-glycero-3-phospho-(1'-sn-glycerol)</name>
        <dbReference type="ChEBI" id="CHEBI:64716"/>
    </ligand>
</feature>
<keyword evidence="6 7" id="KW-0472">Membrane</keyword>
<evidence type="ECO:0000256" key="2">
    <source>
        <dbReference type="ARBA" id="ARBA00022475"/>
    </source>
</evidence>
<name>A0A4Q9GY26_9MICO</name>
<evidence type="ECO:0000256" key="7">
    <source>
        <dbReference type="HAMAP-Rule" id="MF_01147"/>
    </source>
</evidence>
<evidence type="ECO:0000256" key="8">
    <source>
        <dbReference type="SAM" id="MobiDB-lite"/>
    </source>
</evidence>
<keyword evidence="3 7" id="KW-0808">Transferase</keyword>
<gene>
    <name evidence="7" type="primary">lgt</name>
    <name evidence="9" type="ORF">EYE40_04565</name>
</gene>
<feature type="transmembrane region" description="Helical" evidence="7">
    <location>
        <begin position="92"/>
        <end position="116"/>
    </location>
</feature>
<evidence type="ECO:0000313" key="9">
    <source>
        <dbReference type="EMBL" id="TBN58528.1"/>
    </source>
</evidence>